<evidence type="ECO:0000256" key="3">
    <source>
        <dbReference type="ARBA" id="ARBA00022692"/>
    </source>
</evidence>
<dbReference type="InterPro" id="IPR004331">
    <property type="entry name" value="SPX_dom"/>
</dbReference>
<evidence type="ECO:0000256" key="4">
    <source>
        <dbReference type="ARBA" id="ARBA00022989"/>
    </source>
</evidence>
<reference evidence="10" key="1">
    <citation type="journal article" date="2021" name="J Fungi (Basel)">
        <title>Genomic and Metabolomic Analyses of the Marine Fungus Emericellopsis cladophorae: Insights into Saltwater Adaptability Mechanisms and Its Biosynthetic Potential.</title>
        <authorList>
            <person name="Goncalves M.F.M."/>
            <person name="Hilario S."/>
            <person name="Van de Peer Y."/>
            <person name="Esteves A.C."/>
            <person name="Alves A."/>
        </authorList>
    </citation>
    <scope>NUCLEOTIDE SEQUENCE</scope>
    <source>
        <strain evidence="10">MUM 19.33</strain>
    </source>
</reference>
<dbReference type="OrthoDB" id="9970435at2759"/>
<feature type="transmembrane region" description="Helical" evidence="7">
    <location>
        <begin position="606"/>
        <end position="632"/>
    </location>
</feature>
<dbReference type="AlphaFoldDB" id="A0A9P9Y3D3"/>
<comment type="caution">
    <text evidence="10">The sequence shown here is derived from an EMBL/GenBank/DDBJ whole genome shotgun (WGS) entry which is preliminary data.</text>
</comment>
<dbReference type="PROSITE" id="PS51380">
    <property type="entry name" value="EXS"/>
    <property type="match status" value="1"/>
</dbReference>
<keyword evidence="11" id="KW-1185">Reference proteome</keyword>
<dbReference type="GO" id="GO:0006817">
    <property type="term" value="P:phosphate ion transport"/>
    <property type="evidence" value="ECO:0007669"/>
    <property type="project" value="TreeGrafter"/>
</dbReference>
<evidence type="ECO:0000256" key="7">
    <source>
        <dbReference type="SAM" id="Phobius"/>
    </source>
</evidence>
<dbReference type="Proteomes" id="UP001055219">
    <property type="component" value="Unassembled WGS sequence"/>
</dbReference>
<feature type="transmembrane region" description="Helical" evidence="7">
    <location>
        <begin position="457"/>
        <end position="477"/>
    </location>
</feature>
<feature type="domain" description="SPX" evidence="9">
    <location>
        <begin position="1"/>
        <end position="318"/>
    </location>
</feature>
<gene>
    <name evidence="10" type="ORF">J7T54_001250</name>
</gene>
<keyword evidence="4 7" id="KW-1133">Transmembrane helix</keyword>
<evidence type="ECO:0000256" key="2">
    <source>
        <dbReference type="ARBA" id="ARBA00009665"/>
    </source>
</evidence>
<feature type="region of interest" description="Disordered" evidence="6">
    <location>
        <begin position="731"/>
        <end position="772"/>
    </location>
</feature>
<dbReference type="InterPro" id="IPR004342">
    <property type="entry name" value="EXS_C"/>
</dbReference>
<protein>
    <submittedName>
        <fullName evidence="10">Uncharacterized protein</fullName>
    </submittedName>
</protein>
<dbReference type="GO" id="GO:0000822">
    <property type="term" value="F:inositol hexakisphosphate binding"/>
    <property type="evidence" value="ECO:0007669"/>
    <property type="project" value="TreeGrafter"/>
</dbReference>
<evidence type="ECO:0000313" key="10">
    <source>
        <dbReference type="EMBL" id="KAI6782393.1"/>
    </source>
</evidence>
<feature type="transmembrane region" description="Helical" evidence="7">
    <location>
        <begin position="489"/>
        <end position="512"/>
    </location>
</feature>
<name>A0A9P9Y3D3_9HYPO</name>
<comment type="similarity">
    <text evidence="2">Belongs to the SYG1 (TC 2.A.94) family.</text>
</comment>
<feature type="compositionally biased region" description="Basic and acidic residues" evidence="6">
    <location>
        <begin position="1"/>
        <end position="11"/>
    </location>
</feature>
<evidence type="ECO:0000259" key="9">
    <source>
        <dbReference type="PROSITE" id="PS51382"/>
    </source>
</evidence>
<dbReference type="GeneID" id="75827769"/>
<feature type="compositionally biased region" description="Acidic residues" evidence="6">
    <location>
        <begin position="821"/>
        <end position="844"/>
    </location>
</feature>
<feature type="compositionally biased region" description="Polar residues" evidence="6">
    <location>
        <begin position="55"/>
        <end position="65"/>
    </location>
</feature>
<feature type="region of interest" description="Disordered" evidence="6">
    <location>
        <begin position="1"/>
        <end position="88"/>
    </location>
</feature>
<evidence type="ECO:0000259" key="8">
    <source>
        <dbReference type="PROSITE" id="PS51380"/>
    </source>
</evidence>
<feature type="transmembrane region" description="Helical" evidence="7">
    <location>
        <begin position="653"/>
        <end position="673"/>
    </location>
</feature>
<feature type="compositionally biased region" description="Polar residues" evidence="6">
    <location>
        <begin position="760"/>
        <end position="771"/>
    </location>
</feature>
<feature type="compositionally biased region" description="Basic and acidic residues" evidence="6">
    <location>
        <begin position="794"/>
        <end position="807"/>
    </location>
</feature>
<organism evidence="10 11">
    <name type="scientific">Emericellopsis cladophorae</name>
    <dbReference type="NCBI Taxonomy" id="2686198"/>
    <lineage>
        <taxon>Eukaryota</taxon>
        <taxon>Fungi</taxon>
        <taxon>Dikarya</taxon>
        <taxon>Ascomycota</taxon>
        <taxon>Pezizomycotina</taxon>
        <taxon>Sordariomycetes</taxon>
        <taxon>Hypocreomycetidae</taxon>
        <taxon>Hypocreales</taxon>
        <taxon>Bionectriaceae</taxon>
        <taxon>Emericellopsis</taxon>
    </lineage>
</organism>
<feature type="region of interest" description="Disordered" evidence="6">
    <location>
        <begin position="794"/>
        <end position="854"/>
    </location>
</feature>
<proteinExistence type="inferred from homology"/>
<feature type="transmembrane region" description="Helical" evidence="7">
    <location>
        <begin position="415"/>
        <end position="436"/>
    </location>
</feature>
<evidence type="ECO:0000256" key="1">
    <source>
        <dbReference type="ARBA" id="ARBA00004141"/>
    </source>
</evidence>
<evidence type="ECO:0000256" key="6">
    <source>
        <dbReference type="SAM" id="MobiDB-lite"/>
    </source>
</evidence>
<dbReference type="Pfam" id="PF03124">
    <property type="entry name" value="EXS"/>
    <property type="match status" value="2"/>
</dbReference>
<dbReference type="PROSITE" id="PS51382">
    <property type="entry name" value="SPX"/>
    <property type="match status" value="1"/>
</dbReference>
<dbReference type="GO" id="GO:0005794">
    <property type="term" value="C:Golgi apparatus"/>
    <property type="evidence" value="ECO:0007669"/>
    <property type="project" value="TreeGrafter"/>
</dbReference>
<dbReference type="EMBL" id="JAGIXG020000013">
    <property type="protein sequence ID" value="KAI6782393.1"/>
    <property type="molecule type" value="Genomic_DNA"/>
</dbReference>
<keyword evidence="3 7" id="KW-0812">Transmembrane</keyword>
<feature type="domain" description="EXS" evidence="8">
    <location>
        <begin position="540"/>
        <end position="734"/>
    </location>
</feature>
<evidence type="ECO:0000256" key="5">
    <source>
        <dbReference type="ARBA" id="ARBA00023136"/>
    </source>
</evidence>
<dbReference type="RefSeq" id="XP_051363249.1">
    <property type="nucleotide sequence ID" value="XM_051505207.1"/>
</dbReference>
<dbReference type="CDD" id="cd14475">
    <property type="entry name" value="SPX_SYG1_like"/>
    <property type="match status" value="1"/>
</dbReference>
<dbReference type="PANTHER" id="PTHR10783:SF103">
    <property type="entry name" value="SOLUTE CARRIER FAMILY 53 MEMBER 1"/>
    <property type="match status" value="1"/>
</dbReference>
<feature type="compositionally biased region" description="Low complexity" evidence="6">
    <location>
        <begin position="742"/>
        <end position="758"/>
    </location>
</feature>
<dbReference type="PANTHER" id="PTHR10783">
    <property type="entry name" value="XENOTROPIC AND POLYTROPIC RETROVIRUS RECEPTOR 1-RELATED"/>
    <property type="match status" value="1"/>
</dbReference>
<reference evidence="10" key="2">
    <citation type="submission" date="2022-07" db="EMBL/GenBank/DDBJ databases">
        <authorList>
            <person name="Goncalves M.F.M."/>
            <person name="Hilario S."/>
            <person name="Van De Peer Y."/>
            <person name="Esteves A.C."/>
            <person name="Alves A."/>
        </authorList>
    </citation>
    <scope>NUCLEOTIDE SEQUENCE</scope>
    <source>
        <strain evidence="10">MUM 19.33</strain>
    </source>
</reference>
<dbReference type="GO" id="GO:0016036">
    <property type="term" value="P:cellular response to phosphate starvation"/>
    <property type="evidence" value="ECO:0007669"/>
    <property type="project" value="TreeGrafter"/>
</dbReference>
<feature type="region of interest" description="Disordered" evidence="6">
    <location>
        <begin position="230"/>
        <end position="263"/>
    </location>
</feature>
<keyword evidence="5 7" id="KW-0472">Membrane</keyword>
<dbReference type="Pfam" id="PF03105">
    <property type="entry name" value="SPX"/>
    <property type="match status" value="1"/>
</dbReference>
<feature type="compositionally biased region" description="Basic and acidic residues" evidence="6">
    <location>
        <begin position="250"/>
        <end position="263"/>
    </location>
</feature>
<sequence length="854" mass="97591">MEDEALKDAHDNLQYGSFVKTPPTTKADMNDDGLFGLPPPAIQDRPSESREPQKPSGTVRKQMSRLSAPRSASAGSVLAAKRNSDPDAHLLPKRAMAGQVSQRPSQLRRLLSHGQAINSRLSPNSRNGVNLQPFDLVREREAEFYRFMDSELAKVETFYKMKEEQAGARLAVLKEQLHEMRNRRIQEIAHNGQSDDPVDGVRGGSDKDRLIQNGILRPIKRKMFPPGPNSKAFQIMPRTPLVGSSGPGDGGRDYSRRPQDHDVSYRTAKRKLKLALHEFYRGLELLKSYALLNRTAFRKLNKKFDKAVNARPPYRYVNEKVNHAWFVSSDVLEGHIKAVEDLYARYFERGNHKLAAGKLRSLTKKQPEQSGLAFQSGFLIGTGLVFAVQGTVYAAQLLEHEDGQLRQETSYLLQLYGGYFLVLVLFALFCLDCMVWTKSKINYPFIFEFDQRHHMDWQSLTAFPSFFLLLFGVFTWANFSRYGPESLYLYYPVILIGLTVLIILLPFPVLAYRSRKWLAYSHNIELFCCLYANEWENPVRCNSSHSRLMGFLAALPPIWRFLQCIRRYRDTKNIFPHLVNCGKYSMTIMAAVTLSMYRIYGTHANLALFITFSLINSIYCSIWDLFMDFSLVQADSKYWCLRDILALKRKWPYYTIMVIDPIIRFAWIFYAIFTHDRQHSTIVSFLVALMEVLRRGGWALFRVENEHCANVSQYKASRDVPLPYRIEPLMDRASSDTSPTIPAGESEAPPPAQQEEGGITASSTAVGSTFSRAGLRSRAQTLTGRTFSRIISEAHKQDFEKKKRTPQEQEEADEAGAVGDQVDDEEDDDEDDVDEEEEDFELDMANELRRQAGR</sequence>
<evidence type="ECO:0000313" key="11">
    <source>
        <dbReference type="Proteomes" id="UP001055219"/>
    </source>
</evidence>
<comment type="subcellular location">
    <subcellularLocation>
        <location evidence="1">Membrane</location>
        <topology evidence="1">Multi-pass membrane protein</topology>
    </subcellularLocation>
</comment>
<accession>A0A9P9Y3D3</accession>
<dbReference type="GO" id="GO:0005886">
    <property type="term" value="C:plasma membrane"/>
    <property type="evidence" value="ECO:0007669"/>
    <property type="project" value="TreeGrafter"/>
</dbReference>